<dbReference type="CDD" id="cd15482">
    <property type="entry name" value="Sialidase_non-viral"/>
    <property type="match status" value="1"/>
</dbReference>
<dbReference type="PROSITE" id="PS51257">
    <property type="entry name" value="PROKAR_LIPOPROTEIN"/>
    <property type="match status" value="1"/>
</dbReference>
<dbReference type="AlphaFoldDB" id="A0A9X1PVC7"/>
<protein>
    <submittedName>
        <fullName evidence="2">Exo-alpha-sialidase</fullName>
    </submittedName>
</protein>
<dbReference type="InterPro" id="IPR052025">
    <property type="entry name" value="Xyloglucanase_GH74"/>
</dbReference>
<keyword evidence="3" id="KW-1185">Reference proteome</keyword>
<dbReference type="EMBL" id="JAKEIP010000014">
    <property type="protein sequence ID" value="MCF1593210.1"/>
    <property type="molecule type" value="Genomic_DNA"/>
</dbReference>
<evidence type="ECO:0000313" key="2">
    <source>
        <dbReference type="EMBL" id="MCF1593210.1"/>
    </source>
</evidence>
<dbReference type="Proteomes" id="UP001139384">
    <property type="component" value="Unassembled WGS sequence"/>
</dbReference>
<evidence type="ECO:0000256" key="1">
    <source>
        <dbReference type="SAM" id="SignalP"/>
    </source>
</evidence>
<dbReference type="RefSeq" id="WP_234761534.1">
    <property type="nucleotide sequence ID" value="NZ_JAKEIP010000014.1"/>
</dbReference>
<evidence type="ECO:0000313" key="3">
    <source>
        <dbReference type="Proteomes" id="UP001139384"/>
    </source>
</evidence>
<dbReference type="PANTHER" id="PTHR43739:SF5">
    <property type="entry name" value="EXO-ALPHA-SIALIDASE"/>
    <property type="match status" value="1"/>
</dbReference>
<feature type="chain" id="PRO_5040776510" evidence="1">
    <location>
        <begin position="21"/>
        <end position="294"/>
    </location>
</feature>
<dbReference type="Gene3D" id="2.130.10.10">
    <property type="entry name" value="YVTN repeat-like/Quinoprotein amine dehydrogenase"/>
    <property type="match status" value="2"/>
</dbReference>
<gene>
    <name evidence="2" type="ORF">L0P92_06415</name>
</gene>
<dbReference type="PANTHER" id="PTHR43739">
    <property type="entry name" value="XYLOGLUCANASE (EUROFUNG)"/>
    <property type="match status" value="1"/>
</dbReference>
<reference evidence="2" key="1">
    <citation type="submission" date="2022-01" db="EMBL/GenBank/DDBJ databases">
        <title>Draft Genome Sequences of Seven Type Strains of the Genus Streptomyces.</title>
        <authorList>
            <person name="Aziz S."/>
            <person name="Coretto E."/>
            <person name="Chronakova A."/>
            <person name="Sproer C."/>
            <person name="Huber K."/>
            <person name="Nouioui I."/>
            <person name="Gross H."/>
        </authorList>
    </citation>
    <scope>NUCLEOTIDE SEQUENCE</scope>
    <source>
        <strain evidence="2">DSM 103493</strain>
    </source>
</reference>
<organism evidence="2 3">
    <name type="scientific">Streptomyces muensis</name>
    <dbReference type="NCBI Taxonomy" id="1077944"/>
    <lineage>
        <taxon>Bacteria</taxon>
        <taxon>Bacillati</taxon>
        <taxon>Actinomycetota</taxon>
        <taxon>Actinomycetes</taxon>
        <taxon>Kitasatosporales</taxon>
        <taxon>Streptomycetaceae</taxon>
        <taxon>Streptomyces</taxon>
    </lineage>
</organism>
<dbReference type="GO" id="GO:0010411">
    <property type="term" value="P:xyloglucan metabolic process"/>
    <property type="evidence" value="ECO:0007669"/>
    <property type="project" value="TreeGrafter"/>
</dbReference>
<dbReference type="InterPro" id="IPR054817">
    <property type="entry name" value="Glycosyl_F510_1955-like"/>
</dbReference>
<dbReference type="NCBIfam" id="NF045728">
    <property type="entry name" value="glycosyl_F510_1955"/>
    <property type="match status" value="1"/>
</dbReference>
<keyword evidence="1" id="KW-0732">Signal</keyword>
<accession>A0A9X1PVC7</accession>
<sequence>MNKRPAALAATALALALALAACSEGGGSGGSENSADSTTGSSAAGTTVSHIHGLGLAPADQRLYVATHEGVHTPDADGKPELVGDSKDDFMGFTLADDKTFYASGHPTSGGNKGLIRSTDAGRTWKSLSLSGEADFHALDFAHGTVYGYDSTNGLVRTTKDGVSWKDGARLEALDIAVSPTDPGVILATTAEGVARSGDGGKTFAPGQKPAMTFLSWSTKDALYGIDPSGGLHRSTDGGTTWKKVSAVPGGRPQALTAVAAEHVLAATRTGVFESKDGGRTFEKRMAVTSSGGH</sequence>
<dbReference type="InterPro" id="IPR015943">
    <property type="entry name" value="WD40/YVTN_repeat-like_dom_sf"/>
</dbReference>
<comment type="caution">
    <text evidence="2">The sequence shown here is derived from an EMBL/GenBank/DDBJ whole genome shotgun (WGS) entry which is preliminary data.</text>
</comment>
<name>A0A9X1PVC7_STRM4</name>
<dbReference type="SUPFAM" id="SSF110296">
    <property type="entry name" value="Oligoxyloglucan reducing end-specific cellobiohydrolase"/>
    <property type="match status" value="1"/>
</dbReference>
<feature type="signal peptide" evidence="1">
    <location>
        <begin position="1"/>
        <end position="20"/>
    </location>
</feature>
<proteinExistence type="predicted"/>